<dbReference type="PROSITE" id="PS51779">
    <property type="entry name" value="POTRA"/>
    <property type="match status" value="2"/>
</dbReference>
<keyword evidence="5" id="KW-0472">Membrane</keyword>
<dbReference type="EMBL" id="JAEQBW010000013">
    <property type="protein sequence ID" value="MBK6267028.1"/>
    <property type="molecule type" value="Genomic_DNA"/>
</dbReference>
<dbReference type="RefSeq" id="WP_201432714.1">
    <property type="nucleotide sequence ID" value="NZ_JAEQBW010000013.1"/>
</dbReference>
<keyword evidence="10" id="KW-1185">Reference proteome</keyword>
<feature type="signal peptide" evidence="7">
    <location>
        <begin position="1"/>
        <end position="19"/>
    </location>
</feature>
<dbReference type="InterPro" id="IPR034746">
    <property type="entry name" value="POTRA"/>
</dbReference>
<evidence type="ECO:0000256" key="2">
    <source>
        <dbReference type="ARBA" id="ARBA00022452"/>
    </source>
</evidence>
<dbReference type="AlphaFoldDB" id="A0A935CDK9"/>
<comment type="caution">
    <text evidence="9">The sequence shown here is derived from an EMBL/GenBank/DDBJ whole genome shotgun (WGS) entry which is preliminary data.</text>
</comment>
<keyword evidence="6" id="KW-0998">Cell outer membrane</keyword>
<evidence type="ECO:0000259" key="8">
    <source>
        <dbReference type="PROSITE" id="PS51779"/>
    </source>
</evidence>
<sequence length="882" mass="99303">MKKILALILTVCVTASLSAQINNSLDYNNPRKYEVVEIVTEGLEYLDESAVVSITGIRVGDRIDIPGDDISFAIKKLWRQGLFADVTILYEVIEEGKIKLILDLLERPRLTRFTFEGVKKSKQTELTDELTLVKGRILTDASVKNAELKIESFYKDKGFLNVEVDSRQKVDSVLGNGVELIFEVDKKSKVKIEDIYFVGNEEFGDRRLKSRMKKTSEKLKFTLFQDIFGRAVNSKPKHWFQFFTQQDSVGPNRLLDYLGEHVNVNFFKSSKLVKEEYKADKQAIIAFYNSKGYRDAEITYDSIFKDKNNISIEIGIEEGRKYYFRDLNWEGNFTYSNELLSTVLNIEKGDIYNLEKINRKLNYDPAGNDISSLYMDNGYLFFNVDPIEVRVEGDSIDVELRVSEGPQATINQVNISGNTRTNDHVIIRELRTIPGEKFSRQKLIRTQRELSQLGYFNPETVNPVPIPNPADGTVDINWELEEVSNDQIQLSGGWGGQIGFVGSLGITFNNFSLSNFMDFGNWDPLPVGDGQILSLSFQANGRQFQSYNASFTEPWLGGKKPNALTVGGSYSYRGAIDFRNPRAAANGSFRIARGFVSLSRRLKWPDNFFTLANTLEYSKYTLNNYGLQLGCSDCEANNIIFKTTLARNSVDNPIFPRSGSNISLSLSLTPPYSYLNGKDYDRLSFEETINFVEYNKWMFDASFFNKIFGDLVVNTRANFGLIGSYQKGISVGPFERFIMGGSGLAGQNFILGSDIIGLRGYEDNSLRPTQSVTSFEGGETVPRELSGGTIYNKFVMELRYPISLNPSATIYVLGFGEAGNTWTDFKDYNPYNLKRSAGVGARIFMPAFGTIGIDWGYGFDPAPGTSIPSGGQIHFTIGNQIR</sequence>
<dbReference type="InterPro" id="IPR023707">
    <property type="entry name" value="OM_assembly_BamA"/>
</dbReference>
<evidence type="ECO:0000256" key="7">
    <source>
        <dbReference type="SAM" id="SignalP"/>
    </source>
</evidence>
<evidence type="ECO:0000313" key="9">
    <source>
        <dbReference type="EMBL" id="MBK6267028.1"/>
    </source>
</evidence>
<comment type="subcellular location">
    <subcellularLocation>
        <location evidence="1">Membrane</location>
    </subcellularLocation>
</comment>
<evidence type="ECO:0000256" key="6">
    <source>
        <dbReference type="ARBA" id="ARBA00023237"/>
    </source>
</evidence>
<dbReference type="InterPro" id="IPR039910">
    <property type="entry name" value="D15-like"/>
</dbReference>
<proteinExistence type="predicted"/>
<evidence type="ECO:0000256" key="1">
    <source>
        <dbReference type="ARBA" id="ARBA00004370"/>
    </source>
</evidence>
<evidence type="ECO:0000256" key="3">
    <source>
        <dbReference type="ARBA" id="ARBA00022692"/>
    </source>
</evidence>
<feature type="domain" description="POTRA" evidence="8">
    <location>
        <begin position="33"/>
        <end position="107"/>
    </location>
</feature>
<name>A0A935CDK9_9BACT</name>
<dbReference type="Proteomes" id="UP000611723">
    <property type="component" value="Unassembled WGS sequence"/>
</dbReference>
<evidence type="ECO:0000256" key="4">
    <source>
        <dbReference type="ARBA" id="ARBA00022729"/>
    </source>
</evidence>
<dbReference type="Gene3D" id="2.40.160.50">
    <property type="entry name" value="membrane protein fhac: a member of the omp85/tpsb transporter family"/>
    <property type="match status" value="1"/>
</dbReference>
<organism evidence="9 10">
    <name type="scientific">Marivirga aurantiaca</name>
    <dbReference type="NCBI Taxonomy" id="2802615"/>
    <lineage>
        <taxon>Bacteria</taxon>
        <taxon>Pseudomonadati</taxon>
        <taxon>Bacteroidota</taxon>
        <taxon>Cytophagia</taxon>
        <taxon>Cytophagales</taxon>
        <taxon>Marivirgaceae</taxon>
        <taxon>Marivirga</taxon>
    </lineage>
</organism>
<dbReference type="PANTHER" id="PTHR12815">
    <property type="entry name" value="SORTING AND ASSEMBLY MACHINERY SAMM50 PROTEIN FAMILY MEMBER"/>
    <property type="match status" value="1"/>
</dbReference>
<feature type="domain" description="POTRA" evidence="8">
    <location>
        <begin position="408"/>
        <end position="483"/>
    </location>
</feature>
<dbReference type="PANTHER" id="PTHR12815:SF47">
    <property type="entry name" value="TRANSLOCATION AND ASSEMBLY MODULE SUBUNIT TAMA"/>
    <property type="match status" value="1"/>
</dbReference>
<dbReference type="InterPro" id="IPR010827">
    <property type="entry name" value="BamA/TamA_POTRA"/>
</dbReference>
<protein>
    <submittedName>
        <fullName evidence="9">Outer membrane protein assembly factor BamA</fullName>
    </submittedName>
</protein>
<accession>A0A935CDK9</accession>
<keyword evidence="3" id="KW-0812">Transmembrane</keyword>
<dbReference type="Gene3D" id="3.10.20.310">
    <property type="entry name" value="membrane protein fhac"/>
    <property type="match status" value="5"/>
</dbReference>
<dbReference type="GO" id="GO:0019867">
    <property type="term" value="C:outer membrane"/>
    <property type="evidence" value="ECO:0007669"/>
    <property type="project" value="InterPro"/>
</dbReference>
<evidence type="ECO:0000256" key="5">
    <source>
        <dbReference type="ARBA" id="ARBA00023136"/>
    </source>
</evidence>
<keyword evidence="2" id="KW-1134">Transmembrane beta strand</keyword>
<gene>
    <name evidence="9" type="ORF">JKA74_18430</name>
</gene>
<evidence type="ECO:0000313" key="10">
    <source>
        <dbReference type="Proteomes" id="UP000611723"/>
    </source>
</evidence>
<reference evidence="9" key="1">
    <citation type="submission" date="2021-01" db="EMBL/GenBank/DDBJ databases">
        <title>Marivirga aurantiaca sp. nov., isolated from intertidal surface sediments.</title>
        <authorList>
            <person name="Zhang M."/>
        </authorList>
    </citation>
    <scope>NUCLEOTIDE SEQUENCE</scope>
    <source>
        <strain evidence="9">S37H4</strain>
    </source>
</reference>
<dbReference type="Pfam" id="PF07244">
    <property type="entry name" value="POTRA"/>
    <property type="match status" value="4"/>
</dbReference>
<dbReference type="PIRSF" id="PIRSF006076">
    <property type="entry name" value="OM_assembly_OMP85"/>
    <property type="match status" value="1"/>
</dbReference>
<keyword evidence="4 7" id="KW-0732">Signal</keyword>
<feature type="chain" id="PRO_5037113391" evidence="7">
    <location>
        <begin position="20"/>
        <end position="882"/>
    </location>
</feature>
<dbReference type="GO" id="GO:0071709">
    <property type="term" value="P:membrane assembly"/>
    <property type="evidence" value="ECO:0007669"/>
    <property type="project" value="InterPro"/>
</dbReference>